<evidence type="ECO:0000313" key="3">
    <source>
        <dbReference type="Proteomes" id="UP000053958"/>
    </source>
</evidence>
<organism evidence="2 3">
    <name type="scientific">Rasamsonia emersonii (strain ATCC 16479 / CBS 393.64 / IMI 116815)</name>
    <dbReference type="NCBI Taxonomy" id="1408163"/>
    <lineage>
        <taxon>Eukaryota</taxon>
        <taxon>Fungi</taxon>
        <taxon>Dikarya</taxon>
        <taxon>Ascomycota</taxon>
        <taxon>Pezizomycotina</taxon>
        <taxon>Eurotiomycetes</taxon>
        <taxon>Eurotiomycetidae</taxon>
        <taxon>Eurotiales</taxon>
        <taxon>Trichocomaceae</taxon>
        <taxon>Rasamsonia</taxon>
    </lineage>
</organism>
<name>A0A0F4YGP8_RASE3</name>
<keyword evidence="3" id="KW-1185">Reference proteome</keyword>
<dbReference type="EMBL" id="LASV01000679">
    <property type="protein sequence ID" value="KKA17265.1"/>
    <property type="molecule type" value="Genomic_DNA"/>
</dbReference>
<dbReference type="AlphaFoldDB" id="A0A0F4YGP8"/>
<feature type="compositionally biased region" description="Basic and acidic residues" evidence="1">
    <location>
        <begin position="34"/>
        <end position="51"/>
    </location>
</feature>
<reference evidence="2 3" key="1">
    <citation type="submission" date="2015-04" db="EMBL/GenBank/DDBJ databases">
        <authorList>
            <person name="Heijne W.H."/>
            <person name="Fedorova N.D."/>
            <person name="Nierman W.C."/>
            <person name="Vollebregt A.W."/>
            <person name="Zhao Z."/>
            <person name="Wu L."/>
            <person name="Kumar M."/>
            <person name="Stam H."/>
            <person name="van den Berg M.A."/>
            <person name="Pel H.J."/>
        </authorList>
    </citation>
    <scope>NUCLEOTIDE SEQUENCE [LARGE SCALE GENOMIC DNA]</scope>
    <source>
        <strain evidence="2 3">CBS 393.64</strain>
    </source>
</reference>
<gene>
    <name evidence="2" type="ORF">T310_8969</name>
</gene>
<accession>A0A0F4YGP8</accession>
<feature type="region of interest" description="Disordered" evidence="1">
    <location>
        <begin position="1"/>
        <end position="54"/>
    </location>
</feature>
<dbReference type="RefSeq" id="XP_013323877.1">
    <property type="nucleotide sequence ID" value="XM_013468423.1"/>
</dbReference>
<feature type="non-terminal residue" evidence="2">
    <location>
        <position position="1"/>
    </location>
</feature>
<feature type="compositionally biased region" description="Basic residues" evidence="1">
    <location>
        <begin position="1"/>
        <end position="10"/>
    </location>
</feature>
<dbReference type="Proteomes" id="UP000053958">
    <property type="component" value="Unassembled WGS sequence"/>
</dbReference>
<evidence type="ECO:0000256" key="1">
    <source>
        <dbReference type="SAM" id="MobiDB-lite"/>
    </source>
</evidence>
<dbReference type="GeneID" id="25321051"/>
<evidence type="ECO:0000313" key="2">
    <source>
        <dbReference type="EMBL" id="KKA17265.1"/>
    </source>
</evidence>
<proteinExistence type="predicted"/>
<sequence length="133" mass="15245">FRRRCPRRQRDRPASSVGNRRGQGVRRPTGLPRPRHESRGLDRQRQVLDRRRAGRVSEFAESKMVLGAVDSISANDQRRGERDPQSSNGRRREHATGAFAVEPAWCGIQWVWSVEESYHCLGGWKYSNSAFGL</sequence>
<feature type="region of interest" description="Disordered" evidence="1">
    <location>
        <begin position="70"/>
        <end position="96"/>
    </location>
</feature>
<protein>
    <submittedName>
        <fullName evidence="2">Uncharacterized protein</fullName>
    </submittedName>
</protein>
<comment type="caution">
    <text evidence="2">The sequence shown here is derived from an EMBL/GenBank/DDBJ whole genome shotgun (WGS) entry which is preliminary data.</text>
</comment>